<dbReference type="InterPro" id="IPR001260">
    <property type="entry name" value="Coprogen_oxidase_aer"/>
</dbReference>
<protein>
    <recommendedName>
        <fullName evidence="7">Oxygen-dependent coproporphyrinogen-III oxidase</fullName>
        <shortName evidence="7">CPO</shortName>
        <shortName evidence="7">Coprogen oxidase</shortName>
        <shortName evidence="7">Coproporphyrinogenase</shortName>
        <ecNumber evidence="7">1.3.3.3</ecNumber>
    </recommendedName>
</protein>
<organism evidence="8 9">
    <name type="scientific">Candidatus Methylocalor cossyra</name>
    <dbReference type="NCBI Taxonomy" id="3108543"/>
    <lineage>
        <taxon>Bacteria</taxon>
        <taxon>Pseudomonadati</taxon>
        <taxon>Pseudomonadota</taxon>
        <taxon>Gammaproteobacteria</taxon>
        <taxon>Methylococcales</taxon>
        <taxon>Methylococcaceae</taxon>
        <taxon>Candidatus Methylocalor</taxon>
    </lineage>
</organism>
<evidence type="ECO:0000256" key="2">
    <source>
        <dbReference type="ARBA" id="ARBA00010644"/>
    </source>
</evidence>
<comment type="subcellular location">
    <subcellularLocation>
        <location evidence="7">Cytoplasm</location>
    </subcellularLocation>
</comment>
<comment type="cofactor">
    <cofactor evidence="7">
        <name>a divalent metal cation</name>
        <dbReference type="ChEBI" id="CHEBI:60240"/>
    </cofactor>
</comment>
<feature type="binding site" evidence="7">
    <location>
        <position position="178"/>
    </location>
    <ligand>
        <name>a divalent metal cation</name>
        <dbReference type="ChEBI" id="CHEBI:60240"/>
    </ligand>
</feature>
<dbReference type="SUPFAM" id="SSF102886">
    <property type="entry name" value="Coproporphyrinogen III oxidase"/>
    <property type="match status" value="1"/>
</dbReference>
<evidence type="ECO:0000313" key="9">
    <source>
        <dbReference type="Proteomes" id="UP001497493"/>
    </source>
</evidence>
<dbReference type="PROSITE" id="PS01021">
    <property type="entry name" value="COPROGEN_OXIDASE"/>
    <property type="match status" value="1"/>
</dbReference>
<dbReference type="PANTHER" id="PTHR10755">
    <property type="entry name" value="COPROPORPHYRINOGEN III OXIDASE, MITOCHONDRIAL"/>
    <property type="match status" value="1"/>
</dbReference>
<dbReference type="EC" id="1.3.3.3" evidence="7"/>
<feature type="binding site" evidence="7">
    <location>
        <position position="109"/>
    </location>
    <ligand>
        <name>a divalent metal cation</name>
        <dbReference type="ChEBI" id="CHEBI:60240"/>
    </ligand>
</feature>
<feature type="binding site" evidence="7">
    <location>
        <position position="148"/>
    </location>
    <ligand>
        <name>a divalent metal cation</name>
        <dbReference type="ChEBI" id="CHEBI:60240"/>
    </ligand>
</feature>
<sequence length="303" mass="34875">MTTPDIATVRAYLLELQERICAALEQEEPVARFREDRWNYAGGEGGGRTRILAGGQTFEQGGVNFSHVLGHRLPPAASALRPELAGYTFQALGVSVVVHPLNPYVPTSHANVRFFLAEQDGAAPVWWFGGGFDLTPYYPFEEDAVHWHRMARDACAPFGEDLYPKFKRWCDEYFFLKHRGETRGIGGLFFDDLNAWEFDRCFAFLRSVGDHYLPAYLPIVQRRKGIPYGERERNFQLYRRGRYVEFNLVYDRGTLFGLQSGGRTESILMSLPPVAAWRYDWKPEAGSPEDELYRNFLKPRDWL</sequence>
<evidence type="ECO:0000256" key="1">
    <source>
        <dbReference type="ARBA" id="ARBA00005168"/>
    </source>
</evidence>
<evidence type="ECO:0000256" key="3">
    <source>
        <dbReference type="ARBA" id="ARBA00011738"/>
    </source>
</evidence>
<feature type="binding site" evidence="7">
    <location>
        <position position="99"/>
    </location>
    <ligand>
        <name>a divalent metal cation</name>
        <dbReference type="ChEBI" id="CHEBI:60240"/>
    </ligand>
</feature>
<dbReference type="GO" id="GO:0004109">
    <property type="term" value="F:coproporphyrinogen oxidase activity"/>
    <property type="evidence" value="ECO:0007669"/>
    <property type="project" value="UniProtKB-EC"/>
</dbReference>
<feature type="binding site" evidence="7">
    <location>
        <position position="95"/>
    </location>
    <ligand>
        <name>substrate</name>
    </ligand>
</feature>
<feature type="active site" description="Proton donor" evidence="7">
    <location>
        <position position="109"/>
    </location>
</feature>
<gene>
    <name evidence="7 8" type="primary">hemF</name>
    <name evidence="8" type="ORF">MECH1_V1_1510</name>
</gene>
<dbReference type="InterPro" id="IPR018375">
    <property type="entry name" value="Coprogen_oxidase_CS"/>
</dbReference>
<dbReference type="PANTHER" id="PTHR10755:SF0">
    <property type="entry name" value="OXYGEN-DEPENDENT COPROPORPHYRINOGEN-III OXIDASE, MITOCHONDRIAL"/>
    <property type="match status" value="1"/>
</dbReference>
<keyword evidence="7" id="KW-0963">Cytoplasm</keyword>
<dbReference type="InterPro" id="IPR036406">
    <property type="entry name" value="Coprogen_oxidase_aer_sf"/>
</dbReference>
<dbReference type="PIRSF" id="PIRSF000166">
    <property type="entry name" value="Coproporphyri_ox"/>
    <property type="match status" value="1"/>
</dbReference>
<dbReference type="HAMAP" id="MF_00333">
    <property type="entry name" value="Coprogen_oxidas"/>
    <property type="match status" value="1"/>
</dbReference>
<evidence type="ECO:0000256" key="4">
    <source>
        <dbReference type="ARBA" id="ARBA00023002"/>
    </source>
</evidence>
<evidence type="ECO:0000256" key="5">
    <source>
        <dbReference type="ARBA" id="ARBA00023133"/>
    </source>
</evidence>
<dbReference type="PRINTS" id="PR00073">
    <property type="entry name" value="COPRGNOXDASE"/>
</dbReference>
<comment type="similarity">
    <text evidence="2 7">Belongs to the aerobic coproporphyrinogen-III oxidase family.</text>
</comment>
<feature type="region of interest" description="Important for dimerization" evidence="7">
    <location>
        <begin position="243"/>
        <end position="278"/>
    </location>
</feature>
<dbReference type="EMBL" id="OZ026884">
    <property type="protein sequence ID" value="CAL1240286.1"/>
    <property type="molecule type" value="Genomic_DNA"/>
</dbReference>
<name>A0ABM9NI43_9GAMM</name>
<dbReference type="Pfam" id="PF01218">
    <property type="entry name" value="Coprogen_oxidas"/>
    <property type="match status" value="1"/>
</dbReference>
<evidence type="ECO:0000256" key="7">
    <source>
        <dbReference type="HAMAP-Rule" id="MF_00333"/>
    </source>
</evidence>
<dbReference type="Gene3D" id="3.40.1500.10">
    <property type="entry name" value="Coproporphyrinogen III oxidase, aerobic"/>
    <property type="match status" value="1"/>
</dbReference>
<feature type="site" description="Important for dimerization" evidence="7">
    <location>
        <position position="178"/>
    </location>
</feature>
<feature type="binding site" evidence="7">
    <location>
        <begin position="111"/>
        <end position="113"/>
    </location>
    <ligand>
        <name>substrate</name>
    </ligand>
</feature>
<comment type="function">
    <text evidence="7">Involved in the heme biosynthesis. Catalyzes the aerobic oxidative decarboxylation of propionate groups of rings A and B of coproporphyrinogen-III to yield the vinyl groups in protoporphyrinogen-IX.</text>
</comment>
<dbReference type="RefSeq" id="WP_348759779.1">
    <property type="nucleotide sequence ID" value="NZ_OZ026884.1"/>
</dbReference>
<proteinExistence type="inferred from homology"/>
<keyword evidence="6 7" id="KW-0627">Porphyrin biosynthesis</keyword>
<keyword evidence="5 7" id="KW-0350">Heme biosynthesis</keyword>
<reference evidence="8 9" key="1">
    <citation type="submission" date="2024-04" db="EMBL/GenBank/DDBJ databases">
        <authorList>
            <person name="Cremers G."/>
        </authorList>
    </citation>
    <scope>NUCLEOTIDE SEQUENCE [LARGE SCALE GENOMIC DNA]</scope>
    <source>
        <strain evidence="8">MeCH1-AG</strain>
    </source>
</reference>
<keyword evidence="4 7" id="KW-0560">Oxidoreductase</keyword>
<comment type="pathway">
    <text evidence="1 7">Porphyrin-containing compound metabolism; protoporphyrin-IX biosynthesis; protoporphyrinogen-IX from coproporphyrinogen-III (O2 route): step 1/1.</text>
</comment>
<feature type="binding site" evidence="7">
    <location>
        <begin position="261"/>
        <end position="263"/>
    </location>
    <ligand>
        <name>substrate</name>
    </ligand>
</feature>
<evidence type="ECO:0000256" key="6">
    <source>
        <dbReference type="ARBA" id="ARBA00023244"/>
    </source>
</evidence>
<dbReference type="Proteomes" id="UP001497493">
    <property type="component" value="Chromosome"/>
</dbReference>
<comment type="catalytic activity">
    <reaction evidence="7">
        <text>coproporphyrinogen III + O2 + 2 H(+) = protoporphyrinogen IX + 2 CO2 + 2 H2O</text>
        <dbReference type="Rhea" id="RHEA:18257"/>
        <dbReference type="ChEBI" id="CHEBI:15377"/>
        <dbReference type="ChEBI" id="CHEBI:15378"/>
        <dbReference type="ChEBI" id="CHEBI:15379"/>
        <dbReference type="ChEBI" id="CHEBI:16526"/>
        <dbReference type="ChEBI" id="CHEBI:57307"/>
        <dbReference type="ChEBI" id="CHEBI:57309"/>
        <dbReference type="EC" id="1.3.3.3"/>
    </reaction>
</comment>
<comment type="subunit">
    <text evidence="3 7">Homodimer.</text>
</comment>
<keyword evidence="9" id="KW-1185">Reference proteome</keyword>
<dbReference type="NCBIfam" id="NF003727">
    <property type="entry name" value="PRK05330.1"/>
    <property type="match status" value="1"/>
</dbReference>
<evidence type="ECO:0000313" key="8">
    <source>
        <dbReference type="EMBL" id="CAL1240286.1"/>
    </source>
</evidence>
<accession>A0ABM9NI43</accession>
<keyword evidence="7" id="KW-0479">Metal-binding</keyword>